<dbReference type="SUPFAM" id="SSF53474">
    <property type="entry name" value="alpha/beta-Hydrolases"/>
    <property type="match status" value="1"/>
</dbReference>
<gene>
    <name evidence="1" type="ORF">ACFSKL_03595</name>
</gene>
<organism evidence="1 2">
    <name type="scientific">Belliella marina</name>
    <dbReference type="NCBI Taxonomy" id="1644146"/>
    <lineage>
        <taxon>Bacteria</taxon>
        <taxon>Pseudomonadati</taxon>
        <taxon>Bacteroidota</taxon>
        <taxon>Cytophagia</taxon>
        <taxon>Cytophagales</taxon>
        <taxon>Cyclobacteriaceae</taxon>
        <taxon>Belliella</taxon>
    </lineage>
</organism>
<dbReference type="InterPro" id="IPR050261">
    <property type="entry name" value="FrsA_esterase"/>
</dbReference>
<dbReference type="RefSeq" id="WP_376883557.1">
    <property type="nucleotide sequence ID" value="NZ_JBHUHR010000012.1"/>
</dbReference>
<reference evidence="2" key="1">
    <citation type="journal article" date="2019" name="Int. J. Syst. Evol. Microbiol.">
        <title>The Global Catalogue of Microorganisms (GCM) 10K type strain sequencing project: providing services to taxonomists for standard genome sequencing and annotation.</title>
        <authorList>
            <consortium name="The Broad Institute Genomics Platform"/>
            <consortium name="The Broad Institute Genome Sequencing Center for Infectious Disease"/>
            <person name="Wu L."/>
            <person name="Ma J."/>
        </authorList>
    </citation>
    <scope>NUCLEOTIDE SEQUENCE [LARGE SCALE GENOMIC DNA]</scope>
    <source>
        <strain evidence="2">CGMCC 1.15180</strain>
    </source>
</reference>
<sequence length="480" mass="53876">MSYFLNRTVLGGTLWRKLGISALVALLIIGPNTIVLSQTSDDNYSSPLVKVLERIEEVFEVTIKTKPELVADLILSYGEWRIDPTNIESSLIHVLAPFDLTFHQVGPEEYEVRKYEYARNSVYFGSNQLKRLSGVYDDSNSWEERKSLLKACFLETLDFPRLLENPIINSYKSNFRSYKGYTVENIAIEIFPGVFSTGSIYKPSRTKKKSHPVILSPNGHFGNGRYGKDQQIRNAKLASMGALVVSYDLFAWGESLLQYQPEDHRTSIAAKMQLIQGIKWLDYLLSLPESNQEKVGVTGGSGGGSQTLMLTALDDRIKVTAPVVMVSSHFSGGCPCESGLPFHLCGQRTNNAEIAAMAAPKPQLIVSDGKDWTRTVPDLELPFIQRTYGFYNADSLLFNAHFEAEGHDYGLSKRSAVYKFMARFLELDLGSKVQESGFYDESFIKVEDEKMLKVFGEQGEKLPKHAVKNIEALSRILNEE</sequence>
<accession>A0ABW4VGP9</accession>
<dbReference type="Gene3D" id="3.40.50.1820">
    <property type="entry name" value="alpha/beta hydrolase"/>
    <property type="match status" value="1"/>
</dbReference>
<proteinExistence type="predicted"/>
<dbReference type="InterPro" id="IPR029058">
    <property type="entry name" value="AB_hydrolase_fold"/>
</dbReference>
<dbReference type="EMBL" id="JBHUHR010000012">
    <property type="protein sequence ID" value="MFD2033858.1"/>
    <property type="molecule type" value="Genomic_DNA"/>
</dbReference>
<keyword evidence="2" id="KW-1185">Reference proteome</keyword>
<name>A0ABW4VGP9_9BACT</name>
<comment type="caution">
    <text evidence="1">The sequence shown here is derived from an EMBL/GenBank/DDBJ whole genome shotgun (WGS) entry which is preliminary data.</text>
</comment>
<dbReference type="PANTHER" id="PTHR22946">
    <property type="entry name" value="DIENELACTONE HYDROLASE DOMAIN-CONTAINING PROTEIN-RELATED"/>
    <property type="match status" value="1"/>
</dbReference>
<evidence type="ECO:0000313" key="1">
    <source>
        <dbReference type="EMBL" id="MFD2033858.1"/>
    </source>
</evidence>
<evidence type="ECO:0000313" key="2">
    <source>
        <dbReference type="Proteomes" id="UP001597361"/>
    </source>
</evidence>
<dbReference type="Proteomes" id="UP001597361">
    <property type="component" value="Unassembled WGS sequence"/>
</dbReference>
<protein>
    <submittedName>
        <fullName evidence="1">Acetylxylan esterase</fullName>
    </submittedName>
</protein>
<dbReference type="PANTHER" id="PTHR22946:SF8">
    <property type="entry name" value="ACETYL XYLAN ESTERASE DOMAIN-CONTAINING PROTEIN"/>
    <property type="match status" value="1"/>
</dbReference>